<feature type="compositionally biased region" description="Basic and acidic residues" evidence="1">
    <location>
        <begin position="26"/>
        <end position="37"/>
    </location>
</feature>
<protein>
    <submittedName>
        <fullName evidence="2">Uncharacterized protein</fullName>
    </submittedName>
</protein>
<evidence type="ECO:0000256" key="1">
    <source>
        <dbReference type="SAM" id="MobiDB-lite"/>
    </source>
</evidence>
<dbReference type="PANTHER" id="PTHR10398">
    <property type="entry name" value="AFADIN"/>
    <property type="match status" value="1"/>
</dbReference>
<feature type="region of interest" description="Disordered" evidence="1">
    <location>
        <begin position="94"/>
        <end position="113"/>
    </location>
</feature>
<dbReference type="OrthoDB" id="6260541at2759"/>
<evidence type="ECO:0000313" key="2">
    <source>
        <dbReference type="EMBL" id="KAJ8353336.1"/>
    </source>
</evidence>
<dbReference type="EMBL" id="JAINUF010000007">
    <property type="protein sequence ID" value="KAJ8353336.1"/>
    <property type="molecule type" value="Genomic_DNA"/>
</dbReference>
<dbReference type="AlphaFoldDB" id="A0A9Q1F8H3"/>
<feature type="region of interest" description="Disordered" evidence="1">
    <location>
        <begin position="1"/>
        <end position="71"/>
    </location>
</feature>
<reference evidence="2" key="1">
    <citation type="journal article" date="2023" name="Science">
        <title>Genome structures resolve the early diversification of teleost fishes.</title>
        <authorList>
            <person name="Parey E."/>
            <person name="Louis A."/>
            <person name="Montfort J."/>
            <person name="Bouchez O."/>
            <person name="Roques C."/>
            <person name="Iampietro C."/>
            <person name="Lluch J."/>
            <person name="Castinel A."/>
            <person name="Donnadieu C."/>
            <person name="Desvignes T."/>
            <person name="Floi Bucao C."/>
            <person name="Jouanno E."/>
            <person name="Wen M."/>
            <person name="Mejri S."/>
            <person name="Dirks R."/>
            <person name="Jansen H."/>
            <person name="Henkel C."/>
            <person name="Chen W.J."/>
            <person name="Zahm M."/>
            <person name="Cabau C."/>
            <person name="Klopp C."/>
            <person name="Thompson A.W."/>
            <person name="Robinson-Rechavi M."/>
            <person name="Braasch I."/>
            <person name="Lecointre G."/>
            <person name="Bobe J."/>
            <person name="Postlethwait J.H."/>
            <person name="Berthelot C."/>
            <person name="Roest Crollius H."/>
            <person name="Guiguen Y."/>
        </authorList>
    </citation>
    <scope>NUCLEOTIDE SEQUENCE</scope>
    <source>
        <strain evidence="2">WJC10195</strain>
    </source>
</reference>
<organism evidence="2 3">
    <name type="scientific">Synaphobranchus kaupii</name>
    <name type="common">Kaup's arrowtooth eel</name>
    <dbReference type="NCBI Taxonomy" id="118154"/>
    <lineage>
        <taxon>Eukaryota</taxon>
        <taxon>Metazoa</taxon>
        <taxon>Chordata</taxon>
        <taxon>Craniata</taxon>
        <taxon>Vertebrata</taxon>
        <taxon>Euteleostomi</taxon>
        <taxon>Actinopterygii</taxon>
        <taxon>Neopterygii</taxon>
        <taxon>Teleostei</taxon>
        <taxon>Anguilliformes</taxon>
        <taxon>Synaphobranchidae</taxon>
        <taxon>Synaphobranchus</taxon>
    </lineage>
</organism>
<keyword evidence="3" id="KW-1185">Reference proteome</keyword>
<gene>
    <name evidence="2" type="ORF">SKAU_G00209030</name>
</gene>
<name>A0A9Q1F8H3_SYNKA</name>
<comment type="caution">
    <text evidence="2">The sequence shown here is derived from an EMBL/GenBank/DDBJ whole genome shotgun (WGS) entry which is preliminary data.</text>
</comment>
<dbReference type="InterPro" id="IPR028842">
    <property type="entry name" value="Afadin"/>
</dbReference>
<dbReference type="GO" id="GO:0005911">
    <property type="term" value="C:cell-cell junction"/>
    <property type="evidence" value="ECO:0007669"/>
    <property type="project" value="InterPro"/>
</dbReference>
<sequence>MSVTHVQLQDEEQQRKQQCHQGTAEGQDRQEKGEEPSLQRPPLPLDYEGPATIPTSTNDVPPPPPQRNTSYLKTQAVSLDALDHSRLVACDDSKHKEETTTLEGCDLNNRGNTEVYEDPRKKWERCGQGEELSASGEAPETLTFKERQLLFSQEDTSNNVNMS</sequence>
<dbReference type="Proteomes" id="UP001152622">
    <property type="component" value="Chromosome 7"/>
</dbReference>
<proteinExistence type="predicted"/>
<evidence type="ECO:0000313" key="3">
    <source>
        <dbReference type="Proteomes" id="UP001152622"/>
    </source>
</evidence>
<dbReference type="PANTHER" id="PTHR10398:SF2">
    <property type="entry name" value="AFADIN"/>
    <property type="match status" value="1"/>
</dbReference>
<accession>A0A9Q1F8H3</accession>